<dbReference type="GO" id="GO:0007059">
    <property type="term" value="P:chromosome segregation"/>
    <property type="evidence" value="ECO:0007669"/>
    <property type="project" value="UniProtKB-UniRule"/>
</dbReference>
<feature type="region of interest" description="Disordered" evidence="8">
    <location>
        <begin position="711"/>
        <end position="735"/>
    </location>
</feature>
<keyword evidence="3 7" id="KW-0547">Nucleotide-binding</keyword>
<dbReference type="Pfam" id="PF02463">
    <property type="entry name" value="SMC_N"/>
    <property type="match status" value="1"/>
</dbReference>
<evidence type="ECO:0000256" key="6">
    <source>
        <dbReference type="ARBA" id="ARBA00023125"/>
    </source>
</evidence>
<evidence type="ECO:0000256" key="2">
    <source>
        <dbReference type="ARBA" id="ARBA00022490"/>
    </source>
</evidence>
<dbReference type="HAMAP" id="MF_01894">
    <property type="entry name" value="Smc_prok"/>
    <property type="match status" value="1"/>
</dbReference>
<dbReference type="EMBL" id="MFFM01000027">
    <property type="protein sequence ID" value="OGF12995.1"/>
    <property type="molecule type" value="Genomic_DNA"/>
</dbReference>
<dbReference type="Proteomes" id="UP000177230">
    <property type="component" value="Unassembled WGS sequence"/>
</dbReference>
<keyword evidence="6 7" id="KW-0238">DNA-binding</keyword>
<dbReference type="SMART" id="SM00968">
    <property type="entry name" value="SMC_hinge"/>
    <property type="match status" value="1"/>
</dbReference>
<evidence type="ECO:0000313" key="10">
    <source>
        <dbReference type="EMBL" id="OGF12995.1"/>
    </source>
</evidence>
<dbReference type="GO" id="GO:0030261">
    <property type="term" value="P:chromosome condensation"/>
    <property type="evidence" value="ECO:0007669"/>
    <property type="project" value="InterPro"/>
</dbReference>
<dbReference type="InterPro" id="IPR003395">
    <property type="entry name" value="RecF/RecN/SMC_N"/>
</dbReference>
<dbReference type="Gene3D" id="1.20.1060.20">
    <property type="match status" value="1"/>
</dbReference>
<feature type="coiled-coil region" evidence="7">
    <location>
        <begin position="234"/>
        <end position="310"/>
    </location>
</feature>
<proteinExistence type="inferred from homology"/>
<dbReference type="GO" id="GO:0005737">
    <property type="term" value="C:cytoplasm"/>
    <property type="evidence" value="ECO:0007669"/>
    <property type="project" value="UniProtKB-SubCell"/>
</dbReference>
<dbReference type="InterPro" id="IPR024704">
    <property type="entry name" value="SMC"/>
</dbReference>
<dbReference type="FunFam" id="3.40.50.300:FF:000901">
    <property type="entry name" value="Chromosome partition protein Smc"/>
    <property type="match status" value="1"/>
</dbReference>
<dbReference type="NCBIfam" id="TIGR02168">
    <property type="entry name" value="SMC_prok_B"/>
    <property type="match status" value="1"/>
</dbReference>
<dbReference type="CDD" id="cd03278">
    <property type="entry name" value="ABC_SMC_barmotin"/>
    <property type="match status" value="1"/>
</dbReference>
<sequence length="1176" mass="132625">MYLSRLELFGFKSFPQKITLEIGSGITCIVGPNGCGKTNVIDAIRWCLGEQSTKMLRSDKMEDVIFSGARDEKPLSMAEVSLIFSNQDGQLPVEYSEVSVTRRLFRSGESEYLMNNQVCRLKDIVDLFLNTGLGADSYSLIESKMIDTILSEDPSIRRSLFEEAAGVAKYRLQKRTAQRRMEATTEDLLRLQDIVGEVEKRLRSLKRQASKARVYDKFNQELKDIDLKVAAIDRDRLNVQALELKENISQWQSARSELSAKLEMQEGEISSAREALEVNEGQIETLQQELSRLSEQLQLWENNQAVIKERRSGIEQSMERREKEIKLLMASIGEHESQIKKVQESLQRSSGDIVAKTEQLKIKESALAGLESELTSAKLALSEARKELFESLKQEADGKEQLALLENRYGNTVAEQDKAQKEGQSLRRELEEGNLKLAELNDRMDSQKKALQVLTEEKIRLKQKSGEWQKQLLIANDSLRELSSSLSGLQKEKELLSELQQKYEGYGQGAQHLLSRRQDFTGTIAPLAEMIEAEPGYQAAIEAALAEKLQWLAVEDLDNTKKAIALLKSEKTGKATLVALSAPVENTGSREISGPGIRGAAFKFVRCDQKVKNLVTIMLRDVAIVESLDNFWEYSSKYPGVRLVSLDGEVLHSTGAIEAGELPQGQIGLLQRKERIEKLGAEISSFEEKIKQEVGGIQSLKAKLEEQDKQLENVDRETEKYQKEITTSEGSLAKSKSALEMNHRRLNELEQQSQALQGSISLLESELNQARGSFQEISESNKDESGLLGQRDQDMSQKEEKRNQAAEEVNRLRIALSEAQSERERLRQESANMEQRKNEALERIQNFRAEDQAGYAAIAKLQEEAEKLSIEIEGSAAHRKTFLSKREEMQRQSQGSLNRLKQAESVMHRSRLESDELQSKLSQAQIELGSVRNDLDNITNRLRNEYEVDIQALAACEEINLEESRSRIEDLRHRLKKLGPVNFAAFQELQQDEERYGFLVKQRDDLLSAKEDLANTIRKIDETARAMFLETFEAIKKGFSQIFQRLFIGGEADLKLTGSDDPLEAEIEILATPEGKSLKSIRLLSGGEKAMTATALLFGIYLVKPAPFCVLDELDAPLDDANVQRFCAMLKDFAGGTQFLVITHNKRTMEVADRLYGVTMEKPGISKVVSVKFDNS</sequence>
<comment type="domain">
    <text evidence="7">Contains large globular domains required for ATP hydrolysis at each terminus and a third globular domain forming a flexible hinge near the middle of the molecule. These domains are separated by coiled-coil structures.</text>
</comment>
<feature type="region of interest" description="Disordered" evidence="8">
    <location>
        <begin position="776"/>
        <end position="808"/>
    </location>
</feature>
<protein>
    <recommendedName>
        <fullName evidence="7">Chromosome partition protein Smc</fullName>
    </recommendedName>
</protein>
<comment type="subcellular location">
    <subcellularLocation>
        <location evidence="1 7">Cytoplasm</location>
    </subcellularLocation>
</comment>
<evidence type="ECO:0000256" key="1">
    <source>
        <dbReference type="ARBA" id="ARBA00004496"/>
    </source>
</evidence>
<comment type="function">
    <text evidence="7">Required for chromosome condensation and partitioning.</text>
</comment>
<dbReference type="GO" id="GO:0006260">
    <property type="term" value="P:DNA replication"/>
    <property type="evidence" value="ECO:0007669"/>
    <property type="project" value="UniProtKB-UniRule"/>
</dbReference>
<dbReference type="InterPro" id="IPR027417">
    <property type="entry name" value="P-loop_NTPase"/>
</dbReference>
<feature type="compositionally biased region" description="Basic and acidic residues" evidence="8">
    <location>
        <begin position="779"/>
        <end position="808"/>
    </location>
</feature>
<dbReference type="AlphaFoldDB" id="A0A1F5REW6"/>
<feature type="coiled-coil region" evidence="7">
    <location>
        <begin position="167"/>
        <end position="208"/>
    </location>
</feature>
<feature type="coiled-coil region" evidence="7">
    <location>
        <begin position="367"/>
        <end position="499"/>
    </location>
</feature>
<dbReference type="PANTHER" id="PTHR43977">
    <property type="entry name" value="STRUCTURAL MAINTENANCE OF CHROMOSOMES PROTEIN 3"/>
    <property type="match status" value="1"/>
</dbReference>
<comment type="subunit">
    <text evidence="7">Homodimer.</text>
</comment>
<comment type="caution">
    <text evidence="10">The sequence shown here is derived from an EMBL/GenBank/DDBJ whole genome shotgun (WGS) entry which is preliminary data.</text>
</comment>
<keyword evidence="2 7" id="KW-0963">Cytoplasm</keyword>
<dbReference type="InterPro" id="IPR036277">
    <property type="entry name" value="SMC_hinge_sf"/>
</dbReference>
<dbReference type="SUPFAM" id="SSF75553">
    <property type="entry name" value="Smc hinge domain"/>
    <property type="match status" value="1"/>
</dbReference>
<dbReference type="Gene3D" id="3.30.70.1620">
    <property type="match status" value="1"/>
</dbReference>
<comment type="similarity">
    <text evidence="7">Belongs to the SMC family.</text>
</comment>
<gene>
    <name evidence="7" type="primary">smc</name>
    <name evidence="10" type="ORF">A2024_01860</name>
</gene>
<dbReference type="PIRSF" id="PIRSF005719">
    <property type="entry name" value="SMC"/>
    <property type="match status" value="1"/>
</dbReference>
<name>A0A1F5REW6_9BACT</name>
<dbReference type="SUPFAM" id="SSF52540">
    <property type="entry name" value="P-loop containing nucleoside triphosphate hydrolases"/>
    <property type="match status" value="1"/>
</dbReference>
<dbReference type="Pfam" id="PF06470">
    <property type="entry name" value="SMC_hinge"/>
    <property type="match status" value="1"/>
</dbReference>
<dbReference type="GO" id="GO:0003677">
    <property type="term" value="F:DNA binding"/>
    <property type="evidence" value="ECO:0007669"/>
    <property type="project" value="UniProtKB-UniRule"/>
</dbReference>
<dbReference type="InterPro" id="IPR011890">
    <property type="entry name" value="SMC_prok"/>
</dbReference>
<dbReference type="InterPro" id="IPR010935">
    <property type="entry name" value="SMC_hinge"/>
</dbReference>
<keyword evidence="4 7" id="KW-0067">ATP-binding</keyword>
<evidence type="ECO:0000256" key="5">
    <source>
        <dbReference type="ARBA" id="ARBA00023054"/>
    </source>
</evidence>
<evidence type="ECO:0000259" key="9">
    <source>
        <dbReference type="SMART" id="SM00968"/>
    </source>
</evidence>
<evidence type="ECO:0000313" key="11">
    <source>
        <dbReference type="Proteomes" id="UP000177230"/>
    </source>
</evidence>
<evidence type="ECO:0000256" key="7">
    <source>
        <dbReference type="HAMAP-Rule" id="MF_01894"/>
    </source>
</evidence>
<evidence type="ECO:0000256" key="3">
    <source>
        <dbReference type="ARBA" id="ARBA00022741"/>
    </source>
</evidence>
<dbReference type="GO" id="GO:0005524">
    <property type="term" value="F:ATP binding"/>
    <property type="evidence" value="ECO:0007669"/>
    <property type="project" value="UniProtKB-UniRule"/>
</dbReference>
<feature type="domain" description="SMC hinge" evidence="9">
    <location>
        <begin position="521"/>
        <end position="635"/>
    </location>
</feature>
<dbReference type="GO" id="GO:0007062">
    <property type="term" value="P:sister chromatid cohesion"/>
    <property type="evidence" value="ECO:0007669"/>
    <property type="project" value="InterPro"/>
</dbReference>
<feature type="compositionally biased region" description="Basic and acidic residues" evidence="8">
    <location>
        <begin position="711"/>
        <end position="723"/>
    </location>
</feature>
<dbReference type="Gene3D" id="3.40.50.300">
    <property type="entry name" value="P-loop containing nucleotide triphosphate hydrolases"/>
    <property type="match status" value="2"/>
</dbReference>
<reference evidence="10 11" key="1">
    <citation type="journal article" date="2016" name="Nat. Commun.">
        <title>Thousands of microbial genomes shed light on interconnected biogeochemical processes in an aquifer system.</title>
        <authorList>
            <person name="Anantharaman K."/>
            <person name="Brown C.T."/>
            <person name="Hug L.A."/>
            <person name="Sharon I."/>
            <person name="Castelle C.J."/>
            <person name="Probst A.J."/>
            <person name="Thomas B.C."/>
            <person name="Singh A."/>
            <person name="Wilkins M.J."/>
            <person name="Karaoz U."/>
            <person name="Brodie E.L."/>
            <person name="Williams K.H."/>
            <person name="Hubbard S.S."/>
            <person name="Banfield J.F."/>
        </authorList>
    </citation>
    <scope>NUCLEOTIDE SEQUENCE [LARGE SCALE GENOMIC DNA]</scope>
</reference>
<dbReference type="SUPFAM" id="SSF57997">
    <property type="entry name" value="Tropomyosin"/>
    <property type="match status" value="1"/>
</dbReference>
<keyword evidence="5 7" id="KW-0175">Coiled coil</keyword>
<organism evidence="10 11">
    <name type="scientific">Candidatus Edwardsbacteria bacterium GWF2_54_11</name>
    <dbReference type="NCBI Taxonomy" id="1817851"/>
    <lineage>
        <taxon>Bacteria</taxon>
        <taxon>Candidatus Edwardsiibacteriota</taxon>
    </lineage>
</organism>
<feature type="binding site" evidence="7">
    <location>
        <begin position="32"/>
        <end position="39"/>
    </location>
    <ligand>
        <name>ATP</name>
        <dbReference type="ChEBI" id="CHEBI:30616"/>
    </ligand>
</feature>
<dbReference type="GO" id="GO:0005694">
    <property type="term" value="C:chromosome"/>
    <property type="evidence" value="ECO:0007669"/>
    <property type="project" value="InterPro"/>
</dbReference>
<evidence type="ECO:0000256" key="8">
    <source>
        <dbReference type="SAM" id="MobiDB-lite"/>
    </source>
</evidence>
<dbReference type="GO" id="GO:0016887">
    <property type="term" value="F:ATP hydrolysis activity"/>
    <property type="evidence" value="ECO:0007669"/>
    <property type="project" value="InterPro"/>
</dbReference>
<accession>A0A1F5REW6</accession>
<evidence type="ECO:0000256" key="4">
    <source>
        <dbReference type="ARBA" id="ARBA00022840"/>
    </source>
</evidence>